<evidence type="ECO:0000313" key="2">
    <source>
        <dbReference type="EMBL" id="EME38600.1"/>
    </source>
</evidence>
<dbReference type="HOGENOM" id="CLU_2359706_0_0_1"/>
<keyword evidence="3" id="KW-1185">Reference proteome</keyword>
<feature type="region of interest" description="Disordered" evidence="1">
    <location>
        <begin position="28"/>
        <end position="60"/>
    </location>
</feature>
<accession>N1PEN9</accession>
<organism evidence="2 3">
    <name type="scientific">Dothistroma septosporum (strain NZE10 / CBS 128990)</name>
    <name type="common">Red band needle blight fungus</name>
    <name type="synonym">Mycosphaerella pini</name>
    <dbReference type="NCBI Taxonomy" id="675120"/>
    <lineage>
        <taxon>Eukaryota</taxon>
        <taxon>Fungi</taxon>
        <taxon>Dikarya</taxon>
        <taxon>Ascomycota</taxon>
        <taxon>Pezizomycotina</taxon>
        <taxon>Dothideomycetes</taxon>
        <taxon>Dothideomycetidae</taxon>
        <taxon>Mycosphaerellales</taxon>
        <taxon>Mycosphaerellaceae</taxon>
        <taxon>Dothistroma</taxon>
    </lineage>
</organism>
<reference evidence="2 3" key="2">
    <citation type="journal article" date="2012" name="PLoS Pathog.">
        <title>Diverse lifestyles and strategies of plant pathogenesis encoded in the genomes of eighteen Dothideomycetes fungi.</title>
        <authorList>
            <person name="Ohm R.A."/>
            <person name="Feau N."/>
            <person name="Henrissat B."/>
            <person name="Schoch C.L."/>
            <person name="Horwitz B.A."/>
            <person name="Barry K.W."/>
            <person name="Condon B.J."/>
            <person name="Copeland A.C."/>
            <person name="Dhillon B."/>
            <person name="Glaser F."/>
            <person name="Hesse C.N."/>
            <person name="Kosti I."/>
            <person name="LaButti K."/>
            <person name="Lindquist E.A."/>
            <person name="Lucas S."/>
            <person name="Salamov A.A."/>
            <person name="Bradshaw R.E."/>
            <person name="Ciuffetti L."/>
            <person name="Hamelin R.C."/>
            <person name="Kema G.H.J."/>
            <person name="Lawrence C."/>
            <person name="Scott J.A."/>
            <person name="Spatafora J.W."/>
            <person name="Turgeon B.G."/>
            <person name="de Wit P.J.G.M."/>
            <person name="Zhong S."/>
            <person name="Goodwin S.B."/>
            <person name="Grigoriev I.V."/>
        </authorList>
    </citation>
    <scope>NUCLEOTIDE SEQUENCE [LARGE SCALE GENOMIC DNA]</scope>
    <source>
        <strain evidence="3">NZE10 / CBS 128990</strain>
    </source>
</reference>
<dbReference type="Proteomes" id="UP000016933">
    <property type="component" value="Unassembled WGS sequence"/>
</dbReference>
<reference evidence="3" key="1">
    <citation type="journal article" date="2012" name="PLoS Genet.">
        <title>The genomes of the fungal plant pathogens Cladosporium fulvum and Dothistroma septosporum reveal adaptation to different hosts and lifestyles but also signatures of common ancestry.</title>
        <authorList>
            <person name="de Wit P.J.G.M."/>
            <person name="van der Burgt A."/>
            <person name="Oekmen B."/>
            <person name="Stergiopoulos I."/>
            <person name="Abd-Elsalam K.A."/>
            <person name="Aerts A.L."/>
            <person name="Bahkali A.H."/>
            <person name="Beenen H.G."/>
            <person name="Chettri P."/>
            <person name="Cox M.P."/>
            <person name="Datema E."/>
            <person name="de Vries R.P."/>
            <person name="Dhillon B."/>
            <person name="Ganley A.R."/>
            <person name="Griffiths S.A."/>
            <person name="Guo Y."/>
            <person name="Hamelin R.C."/>
            <person name="Henrissat B."/>
            <person name="Kabir M.S."/>
            <person name="Jashni M.K."/>
            <person name="Kema G."/>
            <person name="Klaubauf S."/>
            <person name="Lapidus A."/>
            <person name="Levasseur A."/>
            <person name="Lindquist E."/>
            <person name="Mehrabi R."/>
            <person name="Ohm R.A."/>
            <person name="Owen T.J."/>
            <person name="Salamov A."/>
            <person name="Schwelm A."/>
            <person name="Schijlen E."/>
            <person name="Sun H."/>
            <person name="van den Burg H.A."/>
            <person name="van Ham R.C.H.J."/>
            <person name="Zhang S."/>
            <person name="Goodwin S.B."/>
            <person name="Grigoriev I.V."/>
            <person name="Collemare J."/>
            <person name="Bradshaw R.E."/>
        </authorList>
    </citation>
    <scope>NUCLEOTIDE SEQUENCE [LARGE SCALE GENOMIC DNA]</scope>
    <source>
        <strain evidence="3">NZE10 / CBS 128990</strain>
    </source>
</reference>
<dbReference type="AlphaFoldDB" id="N1PEN9"/>
<feature type="compositionally biased region" description="Basic and acidic residues" evidence="1">
    <location>
        <begin position="37"/>
        <end position="57"/>
    </location>
</feature>
<gene>
    <name evidence="2" type="ORF">DOTSEDRAFT_75943</name>
</gene>
<protein>
    <submittedName>
        <fullName evidence="2">Uncharacterized protein</fullName>
    </submittedName>
</protein>
<evidence type="ECO:0000313" key="3">
    <source>
        <dbReference type="Proteomes" id="UP000016933"/>
    </source>
</evidence>
<proteinExistence type="predicted"/>
<sequence>MVEAPHLCRFGYRQAETSSCLWIDLADNNNPTPSQAARKDMDSRQSTRSAHEEHIDTPAEMPHYFAAIDLMEETSQDLPALLPRVGIRCCAKTQSS</sequence>
<name>N1PEN9_DOTSN</name>
<dbReference type="EMBL" id="KB446547">
    <property type="protein sequence ID" value="EME38600.1"/>
    <property type="molecule type" value="Genomic_DNA"/>
</dbReference>
<evidence type="ECO:0000256" key="1">
    <source>
        <dbReference type="SAM" id="MobiDB-lite"/>
    </source>
</evidence>